<reference evidence="2 3" key="1">
    <citation type="submission" date="2013-09" db="EMBL/GenBank/DDBJ databases">
        <title>High correlation between genotypes and phenotypes of environmental bacteria Comamonas testosteroni strains.</title>
        <authorList>
            <person name="Liu L."/>
            <person name="Zhu W."/>
            <person name="Xia X."/>
            <person name="Xu B."/>
            <person name="Luo M."/>
            <person name="Wang G."/>
        </authorList>
    </citation>
    <scope>NUCLEOTIDE SEQUENCE [LARGE SCALE GENOMIC DNA]</scope>
    <source>
        <strain evidence="2 3">DF2</strain>
    </source>
</reference>
<evidence type="ECO:0000256" key="1">
    <source>
        <dbReference type="SAM" id="SignalP"/>
    </source>
</evidence>
<sequence>MGLPPLRPAHAFFSLLGKAGPCLAAVSTNGLAPIPADDEAALNFVMQPAPAAFRAAAPAHPHSYA</sequence>
<dbReference type="Proteomes" id="UP000029549">
    <property type="component" value="Unassembled WGS sequence"/>
</dbReference>
<feature type="chain" id="PRO_5002409708" evidence="1">
    <location>
        <begin position="25"/>
        <end position="65"/>
    </location>
</feature>
<dbReference type="EMBL" id="AWTP01000105">
    <property type="protein sequence ID" value="KGH12552.1"/>
    <property type="molecule type" value="Genomic_DNA"/>
</dbReference>
<feature type="signal peptide" evidence="1">
    <location>
        <begin position="1"/>
        <end position="24"/>
    </location>
</feature>
<keyword evidence="1" id="KW-0732">Signal</keyword>
<protein>
    <submittedName>
        <fullName evidence="2">Uncharacterized protein</fullName>
    </submittedName>
</protein>
<accession>A0A0E3CGQ6</accession>
<evidence type="ECO:0000313" key="3">
    <source>
        <dbReference type="Proteomes" id="UP000029549"/>
    </source>
</evidence>
<dbReference type="AlphaFoldDB" id="A0A0E3CGQ6"/>
<organism evidence="2 3">
    <name type="scientific">Comamonas thiooxydans</name>
    <dbReference type="NCBI Taxonomy" id="363952"/>
    <lineage>
        <taxon>Bacteria</taxon>
        <taxon>Pseudomonadati</taxon>
        <taxon>Pseudomonadota</taxon>
        <taxon>Betaproteobacteria</taxon>
        <taxon>Burkholderiales</taxon>
        <taxon>Comamonadaceae</taxon>
        <taxon>Comamonas</taxon>
    </lineage>
</organism>
<keyword evidence="3" id="KW-1185">Reference proteome</keyword>
<gene>
    <name evidence="2" type="ORF">P608_10650</name>
</gene>
<comment type="caution">
    <text evidence="2">The sequence shown here is derived from an EMBL/GenBank/DDBJ whole genome shotgun (WGS) entry which is preliminary data.</text>
</comment>
<proteinExistence type="predicted"/>
<name>A0A0E3CGQ6_9BURK</name>
<evidence type="ECO:0000313" key="2">
    <source>
        <dbReference type="EMBL" id="KGH12552.1"/>
    </source>
</evidence>